<protein>
    <submittedName>
        <fullName evidence="1">Uncharacterized protein</fullName>
    </submittedName>
</protein>
<evidence type="ECO:0000313" key="2">
    <source>
        <dbReference type="Proteomes" id="UP001055879"/>
    </source>
</evidence>
<dbReference type="EMBL" id="CM042047">
    <property type="protein sequence ID" value="KAI3770534.1"/>
    <property type="molecule type" value="Genomic_DNA"/>
</dbReference>
<comment type="caution">
    <text evidence="1">The sequence shown here is derived from an EMBL/GenBank/DDBJ whole genome shotgun (WGS) entry which is preliminary data.</text>
</comment>
<sequence>MPPQSWSSMPIEADAYPSYSTQQGLNHFYLNTDGLDLDVDISESDKSQKADRATWSVEEDKVLAMAYVTISTDPIVSNDQKNAAFLQRVTTYYNDHRPARSLERILSSVKGHFYKMSPQGLETQNGPRTTTCFKTATLPTTCGDARRWVMVVMARTVGWVVVAQSMRR</sequence>
<proteinExistence type="predicted"/>
<reference evidence="2" key="1">
    <citation type="journal article" date="2022" name="Mol. Ecol. Resour.">
        <title>The genomes of chicory, endive, great burdock and yacon provide insights into Asteraceae palaeo-polyploidization history and plant inulin production.</title>
        <authorList>
            <person name="Fan W."/>
            <person name="Wang S."/>
            <person name="Wang H."/>
            <person name="Wang A."/>
            <person name="Jiang F."/>
            <person name="Liu H."/>
            <person name="Zhao H."/>
            <person name="Xu D."/>
            <person name="Zhang Y."/>
        </authorList>
    </citation>
    <scope>NUCLEOTIDE SEQUENCE [LARGE SCALE GENOMIC DNA]</scope>
    <source>
        <strain evidence="2">cv. Niubang</strain>
    </source>
</reference>
<keyword evidence="2" id="KW-1185">Reference proteome</keyword>
<evidence type="ECO:0000313" key="1">
    <source>
        <dbReference type="EMBL" id="KAI3770534.1"/>
    </source>
</evidence>
<gene>
    <name evidence="1" type="ORF">L6452_01670</name>
</gene>
<reference evidence="1 2" key="2">
    <citation type="journal article" date="2022" name="Mol. Ecol. Resour.">
        <title>The genomes of chicory, endive, great burdock and yacon provide insights into Asteraceae paleo-polyploidization history and plant inulin production.</title>
        <authorList>
            <person name="Fan W."/>
            <person name="Wang S."/>
            <person name="Wang H."/>
            <person name="Wang A."/>
            <person name="Jiang F."/>
            <person name="Liu H."/>
            <person name="Zhao H."/>
            <person name="Xu D."/>
            <person name="Zhang Y."/>
        </authorList>
    </citation>
    <scope>NUCLEOTIDE SEQUENCE [LARGE SCALE GENOMIC DNA]</scope>
    <source>
        <strain evidence="2">cv. Niubang</strain>
    </source>
</reference>
<dbReference type="Proteomes" id="UP001055879">
    <property type="component" value="Linkage Group LG01"/>
</dbReference>
<name>A0ACB9FGZ3_ARCLA</name>
<organism evidence="1 2">
    <name type="scientific">Arctium lappa</name>
    <name type="common">Greater burdock</name>
    <name type="synonym">Lappa major</name>
    <dbReference type="NCBI Taxonomy" id="4217"/>
    <lineage>
        <taxon>Eukaryota</taxon>
        <taxon>Viridiplantae</taxon>
        <taxon>Streptophyta</taxon>
        <taxon>Embryophyta</taxon>
        <taxon>Tracheophyta</taxon>
        <taxon>Spermatophyta</taxon>
        <taxon>Magnoliopsida</taxon>
        <taxon>eudicotyledons</taxon>
        <taxon>Gunneridae</taxon>
        <taxon>Pentapetalae</taxon>
        <taxon>asterids</taxon>
        <taxon>campanulids</taxon>
        <taxon>Asterales</taxon>
        <taxon>Asteraceae</taxon>
        <taxon>Carduoideae</taxon>
        <taxon>Cardueae</taxon>
        <taxon>Arctiinae</taxon>
        <taxon>Arctium</taxon>
    </lineage>
</organism>
<accession>A0ACB9FGZ3</accession>